<dbReference type="InterPro" id="IPR043504">
    <property type="entry name" value="Peptidase_S1_PA_chymotrypsin"/>
</dbReference>
<dbReference type="Pfam" id="PF00089">
    <property type="entry name" value="Trypsin"/>
    <property type="match status" value="1"/>
</dbReference>
<keyword evidence="4" id="KW-0732">Signal</keyword>
<comment type="caution">
    <text evidence="6">The sequence shown here is derived from an EMBL/GenBank/DDBJ whole genome shotgun (WGS) entry which is preliminary data.</text>
</comment>
<evidence type="ECO:0000313" key="6">
    <source>
        <dbReference type="EMBL" id="GBP68835.1"/>
    </source>
</evidence>
<evidence type="ECO:0000256" key="3">
    <source>
        <dbReference type="SAM" id="MobiDB-lite"/>
    </source>
</evidence>
<dbReference type="GO" id="GO:0004252">
    <property type="term" value="F:serine-type endopeptidase activity"/>
    <property type="evidence" value="ECO:0007669"/>
    <property type="project" value="InterPro"/>
</dbReference>
<dbReference type="EMBL" id="BGZK01001025">
    <property type="protein sequence ID" value="GBP68835.1"/>
    <property type="molecule type" value="Genomic_DNA"/>
</dbReference>
<evidence type="ECO:0000256" key="2">
    <source>
        <dbReference type="ARBA" id="ARBA00024195"/>
    </source>
</evidence>
<evidence type="ECO:0000256" key="1">
    <source>
        <dbReference type="ARBA" id="ARBA00023157"/>
    </source>
</evidence>
<dbReference type="STRING" id="151549.A0A4C1Y356"/>
<feature type="region of interest" description="Disordered" evidence="3">
    <location>
        <begin position="47"/>
        <end position="70"/>
    </location>
</feature>
<dbReference type="PANTHER" id="PTHR24256">
    <property type="entry name" value="TRYPTASE-RELATED"/>
    <property type="match status" value="1"/>
</dbReference>
<gene>
    <name evidence="6" type="primary">PPAF2</name>
    <name evidence="6" type="ORF">EVAR_41573_1</name>
</gene>
<dbReference type="Gene3D" id="2.40.10.10">
    <property type="entry name" value="Trypsin-like serine proteases"/>
    <property type="match status" value="1"/>
</dbReference>
<feature type="chain" id="PRO_5020036519" evidence="4">
    <location>
        <begin position="18"/>
        <end position="739"/>
    </location>
</feature>
<accession>A0A4C1Y356</accession>
<protein>
    <submittedName>
        <fullName evidence="6">Phenoloxidase-activating factor 2</fullName>
    </submittedName>
</protein>
<reference evidence="6 7" key="1">
    <citation type="journal article" date="2019" name="Commun. Biol.">
        <title>The bagworm genome reveals a unique fibroin gene that provides high tensile strength.</title>
        <authorList>
            <person name="Kono N."/>
            <person name="Nakamura H."/>
            <person name="Ohtoshi R."/>
            <person name="Tomita M."/>
            <person name="Numata K."/>
            <person name="Arakawa K."/>
        </authorList>
    </citation>
    <scope>NUCLEOTIDE SEQUENCE [LARGE SCALE GENOMIC DNA]</scope>
</reference>
<dbReference type="PROSITE" id="PS50240">
    <property type="entry name" value="TRYPSIN_DOM"/>
    <property type="match status" value="1"/>
</dbReference>
<proteinExistence type="inferred from homology"/>
<dbReference type="AlphaFoldDB" id="A0A4C1Y356"/>
<dbReference type="InterPro" id="IPR051487">
    <property type="entry name" value="Ser/Thr_Proteases_Immune/Dev"/>
</dbReference>
<dbReference type="SMART" id="SM00020">
    <property type="entry name" value="Tryp_SPc"/>
    <property type="match status" value="1"/>
</dbReference>
<keyword evidence="7" id="KW-1185">Reference proteome</keyword>
<evidence type="ECO:0000256" key="4">
    <source>
        <dbReference type="SAM" id="SignalP"/>
    </source>
</evidence>
<dbReference type="GO" id="GO:0006508">
    <property type="term" value="P:proteolysis"/>
    <property type="evidence" value="ECO:0007669"/>
    <property type="project" value="InterPro"/>
</dbReference>
<feature type="domain" description="Peptidase S1" evidence="5">
    <location>
        <begin position="581"/>
        <end position="714"/>
    </location>
</feature>
<organism evidence="6 7">
    <name type="scientific">Eumeta variegata</name>
    <name type="common">Bagworm moth</name>
    <name type="synonym">Eumeta japonica</name>
    <dbReference type="NCBI Taxonomy" id="151549"/>
    <lineage>
        <taxon>Eukaryota</taxon>
        <taxon>Metazoa</taxon>
        <taxon>Ecdysozoa</taxon>
        <taxon>Arthropoda</taxon>
        <taxon>Hexapoda</taxon>
        <taxon>Insecta</taxon>
        <taxon>Pterygota</taxon>
        <taxon>Neoptera</taxon>
        <taxon>Endopterygota</taxon>
        <taxon>Lepidoptera</taxon>
        <taxon>Glossata</taxon>
        <taxon>Ditrysia</taxon>
        <taxon>Tineoidea</taxon>
        <taxon>Psychidae</taxon>
        <taxon>Oiketicinae</taxon>
        <taxon>Eumeta</taxon>
    </lineage>
</organism>
<feature type="compositionally biased region" description="Polar residues" evidence="3">
    <location>
        <begin position="54"/>
        <end position="70"/>
    </location>
</feature>
<name>A0A4C1Y356_EUMVA</name>
<keyword evidence="1" id="KW-1015">Disulfide bond</keyword>
<sequence>MKITILILLVCSTGIRPQTTTSTLKPELLASIFDSFKATTTTAAGAVGGAQAQPSTTSQTPAVTGQPTQSNEGQCMCVPQNFCDHNGRMTIDTLVSGWGLTNPSCAFFVNQNLRSNELGCHPSMSGTRCGPPPPPFPSYATDPCHLCRLAVIYHNRNTMKASSLPNFIDKSGIDLVVETGIVGDAETCQKGEVCCLPPKNDSSNLSSGNGAQDEQCKCVPYYYCDDGINLIHITNSSITGWGVTAPRCDRHGTVMEYVRSLRYRRNSSKFIELCRSELFVNDAMRRFNAPRPFLLLPRVPILCHCDVFVTNFTAAEFRSFLSPPQEWMSDVSMRRRRLGSAQRSIPEAVFAYNIFAKTHLSVLPTTEVSSDLRLQEQILVGSEPSSMFQIRTMLQSTRLVKVRYHTLTEYRLKASIVAFHLVSESSDGPLPSITPFFSLNPLSKRYPIPSQEFGGALVRLGETRICPESMEMCCKLPKNVTIIPTPTTTGVEVGGGDVRGCGQSNPNGIDFVIAEGSTWREDTPIRESEYSNAFACKKSRRRMGLGFYEINRIFLKSLLRAQTKCVSAHNETKNYCKKLPVKQGKAGFAEYPWVVALLADNVKYIGVGVLIHPDVVMTAAHVVYDYRQSADKLKIRAGEWDTQTAKERLRHQERTVREVYVHRDFINVILFNDIALLRLVQPVVIAEHVNVLCLPQQNAVFDGVKDCVVNGWGKDVFGETDLLFAGFFFIVHAIFPAKS</sequence>
<dbReference type="Proteomes" id="UP000299102">
    <property type="component" value="Unassembled WGS sequence"/>
</dbReference>
<evidence type="ECO:0000313" key="7">
    <source>
        <dbReference type="Proteomes" id="UP000299102"/>
    </source>
</evidence>
<dbReference type="SUPFAM" id="SSF50494">
    <property type="entry name" value="Trypsin-like serine proteases"/>
    <property type="match status" value="1"/>
</dbReference>
<feature type="signal peptide" evidence="4">
    <location>
        <begin position="1"/>
        <end position="17"/>
    </location>
</feature>
<evidence type="ECO:0000259" key="5">
    <source>
        <dbReference type="PROSITE" id="PS50240"/>
    </source>
</evidence>
<dbReference type="InterPro" id="IPR009003">
    <property type="entry name" value="Peptidase_S1_PA"/>
</dbReference>
<dbReference type="InterPro" id="IPR001254">
    <property type="entry name" value="Trypsin_dom"/>
</dbReference>
<comment type="similarity">
    <text evidence="2">Belongs to the peptidase S1 family. CLIP subfamily.</text>
</comment>